<protein>
    <submittedName>
        <fullName evidence="2">Methane monooxygenase protein A1</fullName>
    </submittedName>
</protein>
<gene>
    <name evidence="2" type="primary">pmoA1</name>
</gene>
<sequence length="270" mass="30590">MSISTEELKLIKALEVKGSSAAQTSRIIDFLIVPVVVLAVIAAVHIHIMLTVGDWDFWVDWKDRLYWITLSPVLLVVIPAGLSYVFWERFRLPIAGTLCAICLLIGEWANRYFGFHLWSYFPFSMVWPAIAIPGLMAMDLVLMLTRNIVITSIFGGGAVAMLFAAGNWPLLAPYRVPVEHMGQLLTMADMIGYTYIRTATPEYLRMVERGTLRTFGGESTIVSSFFSALLSMVMFYIWWFIGKKLTELGYMRNQLKKYMGFGNEEPEASK</sequence>
<keyword evidence="2" id="KW-0560">Oxidoreductase</keyword>
<organism evidence="2">
    <name type="scientific">Methylococcaceae bacterium ET-SHO</name>
    <dbReference type="NCBI Taxonomy" id="557142"/>
    <lineage>
        <taxon>Bacteria</taxon>
        <taxon>Pseudomonadati</taxon>
        <taxon>Pseudomonadota</taxon>
        <taxon>Gammaproteobacteria</taxon>
        <taxon>Methylococcales</taxon>
        <taxon>Methylococcaceae</taxon>
    </lineage>
</organism>
<dbReference type="AlphaFoldDB" id="B9X088"/>
<feature type="transmembrane region" description="Helical" evidence="1">
    <location>
        <begin position="125"/>
        <end position="142"/>
    </location>
</feature>
<feature type="transmembrane region" description="Helical" evidence="1">
    <location>
        <begin position="27"/>
        <end position="53"/>
    </location>
</feature>
<evidence type="ECO:0000313" key="2">
    <source>
        <dbReference type="EMBL" id="BAH22830.1"/>
    </source>
</evidence>
<dbReference type="GO" id="GO:0004497">
    <property type="term" value="F:monooxygenase activity"/>
    <property type="evidence" value="ECO:0007669"/>
    <property type="project" value="UniProtKB-KW"/>
</dbReference>
<keyword evidence="1" id="KW-0472">Membrane</keyword>
<keyword evidence="1" id="KW-1133">Transmembrane helix</keyword>
<feature type="transmembrane region" description="Helical" evidence="1">
    <location>
        <begin position="65"/>
        <end position="87"/>
    </location>
</feature>
<dbReference type="EMBL" id="AB453960">
    <property type="protein sequence ID" value="BAH22830.1"/>
    <property type="molecule type" value="Genomic_DNA"/>
</dbReference>
<feature type="transmembrane region" description="Helical" evidence="1">
    <location>
        <begin position="94"/>
        <end position="113"/>
    </location>
</feature>
<proteinExistence type="predicted"/>
<keyword evidence="1" id="KW-0812">Transmembrane</keyword>
<accession>B9X088</accession>
<keyword evidence="2" id="KW-0503">Monooxygenase</keyword>
<feature type="transmembrane region" description="Helical" evidence="1">
    <location>
        <begin position="221"/>
        <end position="241"/>
    </location>
</feature>
<dbReference type="InterPro" id="IPR003393">
    <property type="entry name" value="NH3_CH4_mOase_A"/>
</dbReference>
<reference evidence="2" key="1">
    <citation type="submission" date="2008-08" db="EMBL/GenBank/DDBJ databases">
        <title>Discovery of ethane monooxygenase in marine bacteria belongs to Methylococcaceae that could grow on ethane, but not methane.</title>
        <authorList>
            <person name="Nakamura T."/>
            <person name="Hoaki T."/>
            <person name="Hanada S."/>
            <person name="Maruyama A."/>
            <person name="Kamagata Y."/>
            <person name="Fuse H."/>
        </authorList>
    </citation>
    <scope>NUCLEOTIDE SEQUENCE</scope>
    <source>
        <strain evidence="2">ET-SHO</strain>
    </source>
</reference>
<evidence type="ECO:0000256" key="1">
    <source>
        <dbReference type="SAM" id="Phobius"/>
    </source>
</evidence>
<dbReference type="InterPro" id="IPR037001">
    <property type="entry name" value="NH3/CH4_mOase_suA_sf"/>
</dbReference>
<name>B9X088_9GAMM</name>
<dbReference type="Gene3D" id="1.20.1450.10">
    <property type="entry name" value="Ammonia/particulate methane monooxygenase, subunit A"/>
    <property type="match status" value="1"/>
</dbReference>
<dbReference type="NCBIfam" id="NF041557">
    <property type="entry name" value="AmoA_BACT"/>
    <property type="match status" value="1"/>
</dbReference>
<feature type="transmembrane region" description="Helical" evidence="1">
    <location>
        <begin position="149"/>
        <end position="171"/>
    </location>
</feature>
<dbReference type="Pfam" id="PF02461">
    <property type="entry name" value="AMO"/>
    <property type="match status" value="1"/>
</dbReference>